<gene>
    <name evidence="1" type="ORF">NPIL_395761</name>
</gene>
<comment type="caution">
    <text evidence="1">The sequence shown here is derived from an EMBL/GenBank/DDBJ whole genome shotgun (WGS) entry which is preliminary data.</text>
</comment>
<evidence type="ECO:0000313" key="1">
    <source>
        <dbReference type="EMBL" id="GFT52924.1"/>
    </source>
</evidence>
<keyword evidence="2" id="KW-1185">Reference proteome</keyword>
<proteinExistence type="predicted"/>
<evidence type="ECO:0000313" key="2">
    <source>
        <dbReference type="Proteomes" id="UP000887013"/>
    </source>
</evidence>
<reference evidence="1" key="1">
    <citation type="submission" date="2020-08" db="EMBL/GenBank/DDBJ databases">
        <title>Multicomponent nature underlies the extraordinary mechanical properties of spider dragline silk.</title>
        <authorList>
            <person name="Kono N."/>
            <person name="Nakamura H."/>
            <person name="Mori M."/>
            <person name="Yoshida Y."/>
            <person name="Ohtoshi R."/>
            <person name="Malay A.D."/>
            <person name="Moran D.A.P."/>
            <person name="Tomita M."/>
            <person name="Numata K."/>
            <person name="Arakawa K."/>
        </authorList>
    </citation>
    <scope>NUCLEOTIDE SEQUENCE</scope>
</reference>
<dbReference type="Proteomes" id="UP000887013">
    <property type="component" value="Unassembled WGS sequence"/>
</dbReference>
<name>A0A8X6P5S2_NEPPI</name>
<protein>
    <submittedName>
        <fullName evidence="1">Uncharacterized protein</fullName>
    </submittedName>
</protein>
<accession>A0A8X6P5S2</accession>
<dbReference type="EMBL" id="BMAW01066001">
    <property type="protein sequence ID" value="GFT52924.1"/>
    <property type="molecule type" value="Genomic_DNA"/>
</dbReference>
<sequence length="150" mass="17433">MTGILRYRSLSVCVFEKKTARPVEWYIIQASMAGNSVPNSQNRRRETSLGLKMLNGILLVRYYQFLPTYFRNDCRDQNPGMHHRDTLSSVENRRDSLNGCHLSPDNVAYSKRCRRNREAQAMISAIHLKKAEKLPSFRDVLLLNWLSNES</sequence>
<dbReference type="AlphaFoldDB" id="A0A8X6P5S2"/>
<organism evidence="1 2">
    <name type="scientific">Nephila pilipes</name>
    <name type="common">Giant wood spider</name>
    <name type="synonym">Nephila maculata</name>
    <dbReference type="NCBI Taxonomy" id="299642"/>
    <lineage>
        <taxon>Eukaryota</taxon>
        <taxon>Metazoa</taxon>
        <taxon>Ecdysozoa</taxon>
        <taxon>Arthropoda</taxon>
        <taxon>Chelicerata</taxon>
        <taxon>Arachnida</taxon>
        <taxon>Araneae</taxon>
        <taxon>Araneomorphae</taxon>
        <taxon>Entelegynae</taxon>
        <taxon>Araneoidea</taxon>
        <taxon>Nephilidae</taxon>
        <taxon>Nephila</taxon>
    </lineage>
</organism>